<evidence type="ECO:0000313" key="4">
    <source>
        <dbReference type="Proteomes" id="UP000199377"/>
    </source>
</evidence>
<feature type="coiled-coil region" evidence="1">
    <location>
        <begin position="331"/>
        <end position="389"/>
    </location>
</feature>
<dbReference type="GO" id="GO:0005886">
    <property type="term" value="C:plasma membrane"/>
    <property type="evidence" value="ECO:0007669"/>
    <property type="project" value="TreeGrafter"/>
</dbReference>
<evidence type="ECO:0000313" key="3">
    <source>
        <dbReference type="EMBL" id="SFH69273.1"/>
    </source>
</evidence>
<keyword evidence="4" id="KW-1185">Reference proteome</keyword>
<reference evidence="3 4" key="1">
    <citation type="submission" date="2016-10" db="EMBL/GenBank/DDBJ databases">
        <authorList>
            <person name="de Groot N.N."/>
        </authorList>
    </citation>
    <scope>NUCLEOTIDE SEQUENCE [LARGE SCALE GENOMIC DNA]</scope>
    <source>
        <strain evidence="3 4">CGMCC 1.11030</strain>
    </source>
</reference>
<dbReference type="GO" id="GO:0007017">
    <property type="term" value="P:microtubule-based process"/>
    <property type="evidence" value="ECO:0007669"/>
    <property type="project" value="InterPro"/>
</dbReference>
<keyword evidence="2" id="KW-0472">Membrane</keyword>
<keyword evidence="2" id="KW-0812">Transmembrane</keyword>
<dbReference type="GO" id="GO:0005525">
    <property type="term" value="F:GTP binding"/>
    <property type="evidence" value="ECO:0007669"/>
    <property type="project" value="InterPro"/>
</dbReference>
<dbReference type="AlphaFoldDB" id="A0A1I3C4F0"/>
<dbReference type="RefSeq" id="WP_092857580.1">
    <property type="nucleotide sequence ID" value="NZ_FOQH01000001.1"/>
</dbReference>
<dbReference type="PANTHER" id="PTHR32309:SF13">
    <property type="entry name" value="FERRIC ENTEROBACTIN TRANSPORT PROTEIN FEPE"/>
    <property type="match status" value="1"/>
</dbReference>
<dbReference type="EMBL" id="FOQH01000001">
    <property type="protein sequence ID" value="SFH69273.1"/>
    <property type="molecule type" value="Genomic_DNA"/>
</dbReference>
<sequence>MLNDLDPRYLLSILLRRFPIFLLTAVLIFSGFAAAAVLLPAAYTSRARILVESQQIPTDLVQSTVTSHAAERLRVIQQRLMTRDNLLEIAAQYDVFRSEPDMTPTEIVAAMREQSVFRSEALGTSSGRGGGMAMTFTISFSARDPGVTARVANEYVTRILENNLKLRTARAADTYEFFEQESQRLGGELTAIESQMVEFKRANRATLPETLDFRTNQVQRVQQRIQLLDREMADLREQRKTLMDLKEDPSILLEQERPQTASERAKEELERELQLRSAVLSETHPEIRALKTRIMAMDSLIAADVAKQEEAIRNNSSSFLEEKLQETNQQIGLIDTQLDQMADEIAELERQESELERSIAETPNTQMALNALQRNYEGLQRQYDTARAKLAVSATGEQLELKQQAERFEVIEQAQVPDSPDKPNRLKILLLGFGGGTGAGLGLVFLLEFLNRAIRRPSDIISTLDIQPLAVIPYIYTDAEVRRRSRVRWTMIVLAVAGVVAATALVHVYYMPLDLVGAKIIEKTKIDSLMDLVRSRLRL</sequence>
<feature type="transmembrane region" description="Helical" evidence="2">
    <location>
        <begin position="20"/>
        <end position="43"/>
    </location>
</feature>
<proteinExistence type="predicted"/>
<dbReference type="PANTHER" id="PTHR32309">
    <property type="entry name" value="TYROSINE-PROTEIN KINASE"/>
    <property type="match status" value="1"/>
</dbReference>
<dbReference type="InterPro" id="IPR050445">
    <property type="entry name" value="Bact_polysacc_biosynth/exp"/>
</dbReference>
<keyword evidence="1" id="KW-0175">Coiled coil</keyword>
<evidence type="ECO:0000256" key="1">
    <source>
        <dbReference type="SAM" id="Coils"/>
    </source>
</evidence>
<dbReference type="STRING" id="1114924.SAMN05216258_101564"/>
<evidence type="ECO:0000256" key="2">
    <source>
        <dbReference type="SAM" id="Phobius"/>
    </source>
</evidence>
<name>A0A1I3C4F0_9RHOB</name>
<dbReference type="GO" id="GO:0004713">
    <property type="term" value="F:protein tyrosine kinase activity"/>
    <property type="evidence" value="ECO:0007669"/>
    <property type="project" value="TreeGrafter"/>
</dbReference>
<organism evidence="3 4">
    <name type="scientific">Albimonas pacifica</name>
    <dbReference type="NCBI Taxonomy" id="1114924"/>
    <lineage>
        <taxon>Bacteria</taxon>
        <taxon>Pseudomonadati</taxon>
        <taxon>Pseudomonadota</taxon>
        <taxon>Alphaproteobacteria</taxon>
        <taxon>Rhodobacterales</taxon>
        <taxon>Paracoccaceae</taxon>
        <taxon>Albimonas</taxon>
    </lineage>
</organism>
<dbReference type="Proteomes" id="UP000199377">
    <property type="component" value="Unassembled WGS sequence"/>
</dbReference>
<feature type="coiled-coil region" evidence="1">
    <location>
        <begin position="211"/>
        <end position="248"/>
    </location>
</feature>
<feature type="transmembrane region" description="Helical" evidence="2">
    <location>
        <begin position="489"/>
        <end position="510"/>
    </location>
</feature>
<dbReference type="OrthoDB" id="8114194at2"/>
<gene>
    <name evidence="3" type="ORF">SAMN05216258_101564</name>
</gene>
<dbReference type="InterPro" id="IPR017975">
    <property type="entry name" value="Tubulin_CS"/>
</dbReference>
<protein>
    <submittedName>
        <fullName evidence="3">Polysaccharide chain length determinant protein, PEP-CTERM locus subfamily</fullName>
    </submittedName>
</protein>
<accession>A0A1I3C4F0</accession>
<feature type="transmembrane region" description="Helical" evidence="2">
    <location>
        <begin position="428"/>
        <end position="450"/>
    </location>
</feature>
<dbReference type="GO" id="GO:0005874">
    <property type="term" value="C:microtubule"/>
    <property type="evidence" value="ECO:0007669"/>
    <property type="project" value="InterPro"/>
</dbReference>
<dbReference type="PROSITE" id="PS00227">
    <property type="entry name" value="TUBULIN"/>
    <property type="match status" value="1"/>
</dbReference>
<keyword evidence="2" id="KW-1133">Transmembrane helix</keyword>